<feature type="transmembrane region" description="Helical" evidence="7">
    <location>
        <begin position="289"/>
        <end position="313"/>
    </location>
</feature>
<evidence type="ECO:0000256" key="2">
    <source>
        <dbReference type="ARBA" id="ARBA00005697"/>
    </source>
</evidence>
<feature type="transmembrane region" description="Helical" evidence="7">
    <location>
        <begin position="78"/>
        <end position="99"/>
    </location>
</feature>
<dbReference type="PANTHER" id="PTHR43337:SF1">
    <property type="entry name" value="XANTHINE_URACIL PERMEASE C887.17-RELATED"/>
    <property type="match status" value="1"/>
</dbReference>
<dbReference type="GO" id="GO:0012505">
    <property type="term" value="C:endomembrane system"/>
    <property type="evidence" value="ECO:0007669"/>
    <property type="project" value="UniProtKB-SubCell"/>
</dbReference>
<feature type="transmembrane region" description="Helical" evidence="7">
    <location>
        <begin position="474"/>
        <end position="491"/>
    </location>
</feature>
<dbReference type="InterPro" id="IPR045018">
    <property type="entry name" value="Azg-like"/>
</dbReference>
<feature type="transmembrane region" description="Helical" evidence="7">
    <location>
        <begin position="106"/>
        <end position="126"/>
    </location>
</feature>
<dbReference type="GO" id="GO:0005345">
    <property type="term" value="F:purine nucleobase transmembrane transporter activity"/>
    <property type="evidence" value="ECO:0007669"/>
    <property type="project" value="TreeGrafter"/>
</dbReference>
<dbReference type="STRING" id="58117.SAMN05421833_123102"/>
<feature type="transmembrane region" description="Helical" evidence="7">
    <location>
        <begin position="206"/>
        <end position="225"/>
    </location>
</feature>
<keyword evidence="4 7" id="KW-0812">Transmembrane</keyword>
<protein>
    <submittedName>
        <fullName evidence="8">Putative MFS transporter, AGZA family, xanthine/uracil permease</fullName>
    </submittedName>
</protein>
<keyword evidence="9" id="KW-1185">Reference proteome</keyword>
<evidence type="ECO:0000313" key="8">
    <source>
        <dbReference type="EMBL" id="SIS02643.1"/>
    </source>
</evidence>
<comment type="similarity">
    <text evidence="2">Belongs to the nucleobase:cation symporter-2 (NCS2) (TC 2.A.40) family. Azg-like subfamily.</text>
</comment>
<proteinExistence type="inferred from homology"/>
<accession>A0A1N7FQM5</accession>
<feature type="transmembrane region" description="Helical" evidence="7">
    <location>
        <begin position="164"/>
        <end position="186"/>
    </location>
</feature>
<evidence type="ECO:0000256" key="7">
    <source>
        <dbReference type="SAM" id="Phobius"/>
    </source>
</evidence>
<reference evidence="9" key="1">
    <citation type="submission" date="2017-01" db="EMBL/GenBank/DDBJ databases">
        <authorList>
            <person name="Varghese N."/>
            <person name="Submissions S."/>
        </authorList>
    </citation>
    <scope>NUCLEOTIDE SEQUENCE [LARGE SCALE GENOMIC DNA]</scope>
    <source>
        <strain evidence="9">ATCC 12950</strain>
    </source>
</reference>
<dbReference type="GO" id="GO:0005886">
    <property type="term" value="C:plasma membrane"/>
    <property type="evidence" value="ECO:0007669"/>
    <property type="project" value="TreeGrafter"/>
</dbReference>
<gene>
    <name evidence="8" type="ORF">SAMN05421833_123102</name>
</gene>
<evidence type="ECO:0000256" key="1">
    <source>
        <dbReference type="ARBA" id="ARBA00004127"/>
    </source>
</evidence>
<sequence length="501" mass="52252">MVRACDSARVNANPMNTPGFLDRYFSISARGSSVGQEVRGGFATFFTMAYIVVLNPLIIGTVADKTGQFLGDGNNPNIALVAAATAFVAGILTIIMGVFGRVPFALATGLGLNAFLAFGIASQMSWEDAMGLVVLEGIVIAILVVTGFRVAVFHAIPAQLKTAISVGIGLFIALIGFVDAGFVRRMPDASGTTVPVKLGALGNGSLTGWPTLVFVVGLLVTAFLVARRVKGAILLGIVGTTVLAMIVEAIGKIGPQIPDGSNPNGWSLNVPAWPKNFIELPDLSLLGQFSLFGSFAKIGGLAAVMFVFTLMLADFFDTMGTIVGVGRQANLVQEDGTVERTKEILLVDSLAAAAGGAAGVSSNTTYIESAAGVGEGARTGLASIVTGVLFLLAMFFAPLTEIVPFEAATPALVVVGFLMMTQVKEIDFSDFETAIPAFLTIVLMPFTYSITAGIGAGFVSYIAIKAFRGKARDLHPLMWLVGALFVVYFALEPLKSLLGLS</sequence>
<name>A0A1N7FQM5_9ACTN</name>
<feature type="transmembrane region" description="Helical" evidence="7">
    <location>
        <begin position="438"/>
        <end position="462"/>
    </location>
</feature>
<feature type="transmembrane region" description="Helical" evidence="7">
    <location>
        <begin position="132"/>
        <end position="152"/>
    </location>
</feature>
<dbReference type="AlphaFoldDB" id="A0A1N7FQM5"/>
<keyword evidence="6 7" id="KW-0472">Membrane</keyword>
<feature type="transmembrane region" description="Helical" evidence="7">
    <location>
        <begin position="232"/>
        <end position="251"/>
    </location>
</feature>
<evidence type="ECO:0000256" key="4">
    <source>
        <dbReference type="ARBA" id="ARBA00022692"/>
    </source>
</evidence>
<dbReference type="EMBL" id="FTNI01000023">
    <property type="protein sequence ID" value="SIS02643.1"/>
    <property type="molecule type" value="Genomic_DNA"/>
</dbReference>
<evidence type="ECO:0000256" key="6">
    <source>
        <dbReference type="ARBA" id="ARBA00023136"/>
    </source>
</evidence>
<dbReference type="InterPro" id="IPR006043">
    <property type="entry name" value="NCS2"/>
</dbReference>
<organism evidence="8 9">
    <name type="scientific">Microbispora rosea</name>
    <dbReference type="NCBI Taxonomy" id="58117"/>
    <lineage>
        <taxon>Bacteria</taxon>
        <taxon>Bacillati</taxon>
        <taxon>Actinomycetota</taxon>
        <taxon>Actinomycetes</taxon>
        <taxon>Streptosporangiales</taxon>
        <taxon>Streptosporangiaceae</taxon>
        <taxon>Microbispora</taxon>
    </lineage>
</organism>
<feature type="transmembrane region" description="Helical" evidence="7">
    <location>
        <begin position="388"/>
        <end position="418"/>
    </location>
</feature>
<evidence type="ECO:0000313" key="9">
    <source>
        <dbReference type="Proteomes" id="UP000186096"/>
    </source>
</evidence>
<dbReference type="Proteomes" id="UP000186096">
    <property type="component" value="Unassembled WGS sequence"/>
</dbReference>
<evidence type="ECO:0000256" key="3">
    <source>
        <dbReference type="ARBA" id="ARBA00022448"/>
    </source>
</evidence>
<dbReference type="OrthoDB" id="9808458at2"/>
<dbReference type="PANTHER" id="PTHR43337">
    <property type="entry name" value="XANTHINE/URACIL PERMEASE C887.17-RELATED"/>
    <property type="match status" value="1"/>
</dbReference>
<keyword evidence="3" id="KW-0813">Transport</keyword>
<feature type="transmembrane region" description="Helical" evidence="7">
    <location>
        <begin position="40"/>
        <end position="58"/>
    </location>
</feature>
<dbReference type="Pfam" id="PF00860">
    <property type="entry name" value="Xan_ur_permease"/>
    <property type="match status" value="1"/>
</dbReference>
<dbReference type="RefSeq" id="WP_076439477.1">
    <property type="nucleotide sequence ID" value="NZ_FTNI01000023.1"/>
</dbReference>
<evidence type="ECO:0000256" key="5">
    <source>
        <dbReference type="ARBA" id="ARBA00022989"/>
    </source>
</evidence>
<keyword evidence="5 7" id="KW-1133">Transmembrane helix</keyword>
<comment type="subcellular location">
    <subcellularLocation>
        <location evidence="1">Endomembrane system</location>
        <topology evidence="1">Multi-pass membrane protein</topology>
    </subcellularLocation>
</comment>